<evidence type="ECO:0000256" key="5">
    <source>
        <dbReference type="ARBA" id="ARBA00012839"/>
    </source>
</evidence>
<dbReference type="Pfam" id="PF14559">
    <property type="entry name" value="TPR_19"/>
    <property type="match status" value="2"/>
</dbReference>
<dbReference type="Pfam" id="PF08409">
    <property type="entry name" value="TMTC_DUF1736"/>
    <property type="match status" value="1"/>
</dbReference>
<accession>A0A1F8H083</accession>
<evidence type="ECO:0000256" key="4">
    <source>
        <dbReference type="ARBA" id="ARBA00007882"/>
    </source>
</evidence>
<keyword evidence="11 14" id="KW-1133">Transmembrane helix</keyword>
<keyword evidence="6" id="KW-0808">Transferase</keyword>
<feature type="transmembrane region" description="Helical" evidence="14">
    <location>
        <begin position="88"/>
        <end position="108"/>
    </location>
</feature>
<dbReference type="InterPro" id="IPR019734">
    <property type="entry name" value="TPR_rpt"/>
</dbReference>
<dbReference type="SMART" id="SM00028">
    <property type="entry name" value="TPR"/>
    <property type="match status" value="4"/>
</dbReference>
<feature type="transmembrane region" description="Helical" evidence="14">
    <location>
        <begin position="340"/>
        <end position="359"/>
    </location>
</feature>
<feature type="transmembrane region" description="Helical" evidence="14">
    <location>
        <begin position="366"/>
        <end position="384"/>
    </location>
</feature>
<evidence type="ECO:0000256" key="11">
    <source>
        <dbReference type="ARBA" id="ARBA00022989"/>
    </source>
</evidence>
<evidence type="ECO:0000256" key="3">
    <source>
        <dbReference type="ARBA" id="ARBA00004922"/>
    </source>
</evidence>
<dbReference type="AlphaFoldDB" id="A0A1F8H083"/>
<evidence type="ECO:0000313" key="18">
    <source>
        <dbReference type="Proteomes" id="UP000177111"/>
    </source>
</evidence>
<evidence type="ECO:0000256" key="15">
    <source>
        <dbReference type="SAM" id="SignalP"/>
    </source>
</evidence>
<keyword evidence="7 14" id="KW-0812">Transmembrane</keyword>
<dbReference type="PROSITE" id="PS50005">
    <property type="entry name" value="TPR"/>
    <property type="match status" value="2"/>
</dbReference>
<evidence type="ECO:0000256" key="2">
    <source>
        <dbReference type="ARBA" id="ARBA00004240"/>
    </source>
</evidence>
<feature type="transmembrane region" description="Helical" evidence="14">
    <location>
        <begin position="167"/>
        <end position="186"/>
    </location>
</feature>
<dbReference type="UniPathway" id="UPA00378"/>
<evidence type="ECO:0000256" key="10">
    <source>
        <dbReference type="ARBA" id="ARBA00022824"/>
    </source>
</evidence>
<feature type="transmembrane region" description="Helical" evidence="14">
    <location>
        <begin position="309"/>
        <end position="328"/>
    </location>
</feature>
<comment type="similarity">
    <text evidence="4">Belongs to the TMTC family.</text>
</comment>
<feature type="repeat" description="TPR" evidence="13">
    <location>
        <begin position="475"/>
        <end position="508"/>
    </location>
</feature>
<organism evidence="17 18">
    <name type="scientific">Candidatus Yanofskybacteria bacterium RIFCSPLOWO2_02_FULL_44_18</name>
    <dbReference type="NCBI Taxonomy" id="1802705"/>
    <lineage>
        <taxon>Bacteria</taxon>
        <taxon>Candidatus Yanofskyibacteriota</taxon>
    </lineage>
</organism>
<evidence type="ECO:0000259" key="16">
    <source>
        <dbReference type="Pfam" id="PF08409"/>
    </source>
</evidence>
<dbReference type="GO" id="GO:0016020">
    <property type="term" value="C:membrane"/>
    <property type="evidence" value="ECO:0007669"/>
    <property type="project" value="UniProtKB-SubCell"/>
</dbReference>
<dbReference type="InterPro" id="IPR013618">
    <property type="entry name" value="TMTC_DUF1736"/>
</dbReference>
<comment type="caution">
    <text evidence="17">The sequence shown here is derived from an EMBL/GenBank/DDBJ whole genome shotgun (WGS) entry which is preliminary data.</text>
</comment>
<evidence type="ECO:0000256" key="8">
    <source>
        <dbReference type="ARBA" id="ARBA00022737"/>
    </source>
</evidence>
<evidence type="ECO:0000256" key="13">
    <source>
        <dbReference type="PROSITE-ProRule" id="PRU00339"/>
    </source>
</evidence>
<sequence length="589" mass="67475">MLKFKKIFLASLVLSFLVFGNGISGEFVFDDVTVIQNRPDVKDARNFFNLFVSPYHQNMPKTGLYRPFTMTSYAINHYINDSPAGFHIVNIIIHALNSFLVFCLVNYLFKNKFLSYAVFLLFLTHPIHTEAVTSIVGRAELWAFFWSLITIHFYIKKKTVLSLTSFLLALLSKEIAITILPVIFYIDWVLVKNKLFLSVRRMSFFALPLGVYMVLRYIVLGRYFVEDAVTTLITNPLKFAPLGERLITAINVLYLYVEKLIWPVRLSADYSYNSIPVISNPLNPYFLFGIVFLSLLLFLLFYKKTNKTELGLGSVFFLFPYLMISNLIKPVGTIMGERLMYLPSLGFILIISCFLSKSVHTIGKKFAYAILILIVTLYGARTITRNKDWHDARTLFTATVDTVPDSLVARAALAAVHIKADEWKEAREQLDIARNIHENNSRIQNLLGIVADHDGNYRLAEERYKKSLELNPDSINTHINLAELYIKEGRFEEAGRSLKKVIEFYPVDEYVIRYAYIQITLRDPVGAIDTVSKYFSGKMNNVDVRALLGTAYFVKGDNVQALIHLKRAQELGNKAIEIDQMIEAINRNK</sequence>
<dbReference type="InterPro" id="IPR052346">
    <property type="entry name" value="O-mannosyl-transferase_TMTC"/>
</dbReference>
<dbReference type="PANTHER" id="PTHR44227">
    <property type="match status" value="1"/>
</dbReference>
<feature type="chain" id="PRO_5009535694" description="dolichyl-phosphate-mannose--protein mannosyltransferase" evidence="15">
    <location>
        <begin position="21"/>
        <end position="589"/>
    </location>
</feature>
<keyword evidence="9 13" id="KW-0802">TPR repeat</keyword>
<keyword evidence="15" id="KW-0732">Signal</keyword>
<feature type="transmembrane region" description="Helical" evidence="14">
    <location>
        <begin position="246"/>
        <end position="264"/>
    </location>
</feature>
<dbReference type="EC" id="2.4.1.109" evidence="5"/>
<evidence type="ECO:0000256" key="7">
    <source>
        <dbReference type="ARBA" id="ARBA00022692"/>
    </source>
</evidence>
<comment type="subcellular location">
    <subcellularLocation>
        <location evidence="2">Endoplasmic reticulum</location>
    </subcellularLocation>
    <subcellularLocation>
        <location evidence="1">Membrane</location>
        <topology evidence="1">Multi-pass membrane protein</topology>
    </subcellularLocation>
</comment>
<feature type="repeat" description="TPR" evidence="13">
    <location>
        <begin position="441"/>
        <end position="474"/>
    </location>
</feature>
<comment type="pathway">
    <text evidence="3">Protein modification; protein glycosylation.</text>
</comment>
<feature type="signal peptide" evidence="15">
    <location>
        <begin position="1"/>
        <end position="20"/>
    </location>
</feature>
<dbReference type="SUPFAM" id="SSF48452">
    <property type="entry name" value="TPR-like"/>
    <property type="match status" value="1"/>
</dbReference>
<reference evidence="17 18" key="1">
    <citation type="journal article" date="2016" name="Nat. Commun.">
        <title>Thousands of microbial genomes shed light on interconnected biogeochemical processes in an aquifer system.</title>
        <authorList>
            <person name="Anantharaman K."/>
            <person name="Brown C.T."/>
            <person name="Hug L.A."/>
            <person name="Sharon I."/>
            <person name="Castelle C.J."/>
            <person name="Probst A.J."/>
            <person name="Thomas B.C."/>
            <person name="Singh A."/>
            <person name="Wilkins M.J."/>
            <person name="Karaoz U."/>
            <person name="Brodie E.L."/>
            <person name="Williams K.H."/>
            <person name="Hubbard S.S."/>
            <person name="Banfield J.F."/>
        </authorList>
    </citation>
    <scope>NUCLEOTIDE SEQUENCE [LARGE SCALE GENOMIC DNA]</scope>
</reference>
<dbReference type="PANTHER" id="PTHR44227:SF3">
    <property type="entry name" value="PROTEIN O-MANNOSYL-TRANSFERASE TMTC4"/>
    <property type="match status" value="1"/>
</dbReference>
<feature type="domain" description="DUF1736" evidence="16">
    <location>
        <begin position="234"/>
        <end position="296"/>
    </location>
</feature>
<evidence type="ECO:0000256" key="12">
    <source>
        <dbReference type="ARBA" id="ARBA00023136"/>
    </source>
</evidence>
<dbReference type="GO" id="GO:0004169">
    <property type="term" value="F:dolichyl-phosphate-mannose-protein mannosyltransferase activity"/>
    <property type="evidence" value="ECO:0007669"/>
    <property type="project" value="UniProtKB-EC"/>
</dbReference>
<dbReference type="Proteomes" id="UP000177111">
    <property type="component" value="Unassembled WGS sequence"/>
</dbReference>
<gene>
    <name evidence="17" type="ORF">A3I96_02175</name>
</gene>
<proteinExistence type="inferred from homology"/>
<keyword evidence="8" id="KW-0677">Repeat</keyword>
<feature type="transmembrane region" description="Helical" evidence="14">
    <location>
        <begin position="206"/>
        <end position="225"/>
    </location>
</feature>
<dbReference type="InterPro" id="IPR011990">
    <property type="entry name" value="TPR-like_helical_dom_sf"/>
</dbReference>
<keyword evidence="12 14" id="KW-0472">Membrane</keyword>
<protein>
    <recommendedName>
        <fullName evidence="5">dolichyl-phosphate-mannose--protein mannosyltransferase</fullName>
        <ecNumber evidence="5">2.4.1.109</ecNumber>
    </recommendedName>
</protein>
<evidence type="ECO:0000313" key="17">
    <source>
        <dbReference type="EMBL" id="OGN31083.1"/>
    </source>
</evidence>
<evidence type="ECO:0000256" key="6">
    <source>
        <dbReference type="ARBA" id="ARBA00022679"/>
    </source>
</evidence>
<keyword evidence="10" id="KW-0256">Endoplasmic reticulum</keyword>
<dbReference type="EMBL" id="MGKT01000006">
    <property type="protein sequence ID" value="OGN31083.1"/>
    <property type="molecule type" value="Genomic_DNA"/>
</dbReference>
<dbReference type="Gene3D" id="1.25.40.10">
    <property type="entry name" value="Tetratricopeptide repeat domain"/>
    <property type="match status" value="1"/>
</dbReference>
<feature type="transmembrane region" description="Helical" evidence="14">
    <location>
        <begin position="284"/>
        <end position="302"/>
    </location>
</feature>
<evidence type="ECO:0000256" key="9">
    <source>
        <dbReference type="ARBA" id="ARBA00022803"/>
    </source>
</evidence>
<evidence type="ECO:0000256" key="1">
    <source>
        <dbReference type="ARBA" id="ARBA00004141"/>
    </source>
</evidence>
<name>A0A1F8H083_9BACT</name>
<evidence type="ECO:0000256" key="14">
    <source>
        <dbReference type="SAM" id="Phobius"/>
    </source>
</evidence>